<feature type="transmembrane region" description="Helical" evidence="4">
    <location>
        <begin position="93"/>
        <end position="113"/>
    </location>
</feature>
<reference evidence="5" key="1">
    <citation type="submission" date="2020-11" db="EMBL/GenBank/DDBJ databases">
        <title>Nocardioides sp. CBS4Y-1, whole genome shotgun sequence.</title>
        <authorList>
            <person name="Tuo L."/>
        </authorList>
    </citation>
    <scope>NUCLEOTIDE SEQUENCE</scope>
    <source>
        <strain evidence="5">CBS4Y-1</strain>
    </source>
</reference>
<evidence type="ECO:0000256" key="3">
    <source>
        <dbReference type="SAM" id="MobiDB-lite"/>
    </source>
</evidence>
<evidence type="ECO:0000256" key="2">
    <source>
        <dbReference type="ARBA" id="ARBA00023163"/>
    </source>
</evidence>
<sequence>MIGHLGNRASALLDGALSAEESERLWQHVYGCHACRDLVEREGWIKTQLSGLGGAGSAPDHLKGALLGTSRGTPDERRPDPWGARRPRRANGLGAAAGMAGVAGAAFVGVMALSTSPAAAPTMDRRLPTTSVAVPTGTTSFPAIRRAVP</sequence>
<keyword evidence="1" id="KW-0805">Transcription regulation</keyword>
<proteinExistence type="predicted"/>
<gene>
    <name evidence="5" type="ORF">ISG29_11775</name>
</gene>
<keyword evidence="6" id="KW-1185">Reference proteome</keyword>
<keyword evidence="4" id="KW-0472">Membrane</keyword>
<dbReference type="RefSeq" id="WP_194503633.1">
    <property type="nucleotide sequence ID" value="NZ_JADIVZ010000005.1"/>
</dbReference>
<accession>A0A930V0E3</accession>
<evidence type="ECO:0000313" key="5">
    <source>
        <dbReference type="EMBL" id="MBF4162370.1"/>
    </source>
</evidence>
<evidence type="ECO:0000313" key="6">
    <source>
        <dbReference type="Proteomes" id="UP000656804"/>
    </source>
</evidence>
<evidence type="ECO:0008006" key="7">
    <source>
        <dbReference type="Google" id="ProtNLM"/>
    </source>
</evidence>
<feature type="region of interest" description="Disordered" evidence="3">
    <location>
        <begin position="52"/>
        <end position="90"/>
    </location>
</feature>
<dbReference type="EMBL" id="JADIVZ010000005">
    <property type="protein sequence ID" value="MBF4162370.1"/>
    <property type="molecule type" value="Genomic_DNA"/>
</dbReference>
<dbReference type="InterPro" id="IPR041916">
    <property type="entry name" value="Anti_sigma_zinc_sf"/>
</dbReference>
<keyword evidence="4" id="KW-0812">Transmembrane</keyword>
<dbReference type="Proteomes" id="UP000656804">
    <property type="component" value="Unassembled WGS sequence"/>
</dbReference>
<name>A0A930V0E3_9ACTN</name>
<comment type="caution">
    <text evidence="5">The sequence shown here is derived from an EMBL/GenBank/DDBJ whole genome shotgun (WGS) entry which is preliminary data.</text>
</comment>
<dbReference type="Gene3D" id="1.10.10.1320">
    <property type="entry name" value="Anti-sigma factor, zinc-finger domain"/>
    <property type="match status" value="1"/>
</dbReference>
<organism evidence="5 6">
    <name type="scientific">Nocardioides acrostichi</name>
    <dbReference type="NCBI Taxonomy" id="2784339"/>
    <lineage>
        <taxon>Bacteria</taxon>
        <taxon>Bacillati</taxon>
        <taxon>Actinomycetota</taxon>
        <taxon>Actinomycetes</taxon>
        <taxon>Propionibacteriales</taxon>
        <taxon>Nocardioidaceae</taxon>
        <taxon>Nocardioides</taxon>
    </lineage>
</organism>
<protein>
    <recommendedName>
        <fullName evidence="7">Zinc-finger</fullName>
    </recommendedName>
</protein>
<dbReference type="AlphaFoldDB" id="A0A930V0E3"/>
<evidence type="ECO:0000256" key="1">
    <source>
        <dbReference type="ARBA" id="ARBA00023015"/>
    </source>
</evidence>
<evidence type="ECO:0000256" key="4">
    <source>
        <dbReference type="SAM" id="Phobius"/>
    </source>
</evidence>
<keyword evidence="4" id="KW-1133">Transmembrane helix</keyword>
<keyword evidence="2" id="KW-0804">Transcription</keyword>